<name>A0A889IR98_9CAUD</name>
<sequence>MSNVQIRGICQCCGRQQAVVGSTMSKHGYKVEYGFFNGVCPGDKHKPVEKDRTVLDATVAYVTKECDEIEVNVAKMKAGKAHPQRCRVSDRAIDRDKFVAWEDANEWQRKSSLERAIYASESRIRAGREFCRDMLRIADEYHGKELVEVAKKEAPVAINVGDTKQGAKRKLTAYRIDGARVYWKDEAGFKSWTGSRAWRALPDAQD</sequence>
<evidence type="ECO:0000313" key="1">
    <source>
        <dbReference type="EMBL" id="QRE00473.1"/>
    </source>
</evidence>
<organism evidence="1 2">
    <name type="scientific">Burkholderia phage BCSR52</name>
    <dbReference type="NCBI Taxonomy" id="2805748"/>
    <lineage>
        <taxon>Viruses</taxon>
        <taxon>Duplodnaviria</taxon>
        <taxon>Heunggongvirae</taxon>
        <taxon>Uroviricota</taxon>
        <taxon>Caudoviricetes</taxon>
        <taxon>Lindbergviridae</taxon>
        <taxon>Irusalimvirus</taxon>
        <taxon>Irusalimvirus BCSR52</taxon>
    </lineage>
</organism>
<protein>
    <submittedName>
        <fullName evidence="1">Uncharacterized protein</fullName>
    </submittedName>
</protein>
<keyword evidence="2" id="KW-1185">Reference proteome</keyword>
<proteinExistence type="predicted"/>
<reference evidence="1" key="1">
    <citation type="submission" date="2021-01" db="EMBL/GenBank/DDBJ databases">
        <authorList>
            <person name="Rakov C."/>
            <person name="Alkalay-Oren S."/>
            <person name="Coppenhagen-Glazer S."/>
            <person name="Hazan R."/>
        </authorList>
    </citation>
    <scope>NUCLEOTIDE SEQUENCE</scope>
</reference>
<dbReference type="Proteomes" id="UP000622430">
    <property type="component" value="Segment"/>
</dbReference>
<evidence type="ECO:0000313" key="2">
    <source>
        <dbReference type="Proteomes" id="UP000622430"/>
    </source>
</evidence>
<accession>A0A889IR98</accession>
<dbReference type="EMBL" id="MW460246">
    <property type="protein sequence ID" value="QRE00473.1"/>
    <property type="molecule type" value="Genomic_DNA"/>
</dbReference>